<dbReference type="eggNOG" id="COG3711">
    <property type="taxonomic scope" value="Bacteria"/>
</dbReference>
<dbReference type="InterPro" id="IPR013199">
    <property type="entry name" value="HTH_Mga_DNA-bd_dom"/>
</dbReference>
<feature type="domain" description="PRD" evidence="5">
    <location>
        <begin position="188"/>
        <end position="293"/>
    </location>
</feature>
<dbReference type="InterPro" id="IPR002178">
    <property type="entry name" value="PTS_EIIA_type-2_dom"/>
</dbReference>
<evidence type="ECO:0000259" key="3">
    <source>
        <dbReference type="PROSITE" id="PS51094"/>
    </source>
</evidence>
<dbReference type="Gene3D" id="3.40.50.2300">
    <property type="match status" value="1"/>
</dbReference>
<dbReference type="GO" id="GO:0008982">
    <property type="term" value="F:protein-N(PI)-phosphohistidine-sugar phosphotransferase activity"/>
    <property type="evidence" value="ECO:0007669"/>
    <property type="project" value="InterPro"/>
</dbReference>
<keyword evidence="2" id="KW-0677">Repeat</keyword>
<dbReference type="PROSITE" id="PS51094">
    <property type="entry name" value="PTS_EIIA_TYPE_2"/>
    <property type="match status" value="1"/>
</dbReference>
<proteinExistence type="predicted"/>
<feature type="domain" description="PTS EIIA type-2" evidence="3">
    <location>
        <begin position="544"/>
        <end position="685"/>
    </location>
</feature>
<sequence>MLNHREQELLDFFVKNGKFTYEEICNKYSISERAARYNIDNINYFLEVLHISPVKKSGKDLYFDNTQDISNIYTILNDIEVFSQEERLEILKFILCFDKTGLNLTKSSEKLRVSRTTIKKDMKILKKEMIQEGFDVAYKNNEGYRLEGEPYKLELYKIGLLKEILILVNTKDKESSYKKTMSELCDSLFNIKGKESIKEFILNIHKNLSLNISDEIFYVIYAYLIILIDNHKNIQSLYTRSSNKSFLLGTKEFLVIEKEIKKIKELKNAEIPKERILELADFILGITTNEYSSNNLENWIHEEVFIKKMVNEFNKYIELDITSDEILIDCLIYHMKPVIYRIRNNIRVTNPVFKELIISKDPILEIVRIITRDIEKMFGIEFPEEELALLAFHFKASIDRNTHQNLKRILLVCGLGYGSSRLLEQSIKENYNVDIVDVLPYYLLKDALKNYKNIDLILTTLDITEKYKIPVVKINPLLKQEDYLEMAKYNIPKNDNKIFLSKILKIIKKNTKIVNEEILINEIKQEFKNRIIDDVDYKTTHIKEFINEKSVVVLDEVESWEEAIKISGSLLVDNMYVKTEYIDEMINLVKKYGSYIVIDDGIALPHAGISRNVLKLGVGVLVVKKPVLFSDKKSANIFISFASNENKSHLTILNDLFDLITKYDLKGELLQAKDKHEVIDYFIKTKV</sequence>
<dbReference type="InterPro" id="IPR036634">
    <property type="entry name" value="PRD_sf"/>
</dbReference>
<dbReference type="InterPro" id="IPR016152">
    <property type="entry name" value="PTrfase/Anion_transptr"/>
</dbReference>
<keyword evidence="7" id="KW-1185">Reference proteome</keyword>
<dbReference type="Proteomes" id="UP000000845">
    <property type="component" value="Chromosome"/>
</dbReference>
<dbReference type="PROSITE" id="PS51372">
    <property type="entry name" value="PRD_2"/>
    <property type="match status" value="2"/>
</dbReference>
<dbReference type="CDD" id="cd05568">
    <property type="entry name" value="PTS_IIB_bgl_like"/>
    <property type="match status" value="1"/>
</dbReference>
<evidence type="ECO:0000259" key="5">
    <source>
        <dbReference type="PROSITE" id="PS51372"/>
    </source>
</evidence>
<dbReference type="GO" id="GO:0006355">
    <property type="term" value="P:regulation of DNA-templated transcription"/>
    <property type="evidence" value="ECO:0007669"/>
    <property type="project" value="InterPro"/>
</dbReference>
<feature type="domain" description="PTS EIIB type-2" evidence="4">
    <location>
        <begin position="407"/>
        <end position="498"/>
    </location>
</feature>
<dbReference type="Gene3D" id="3.40.930.10">
    <property type="entry name" value="Mannitol-specific EII, Chain A"/>
    <property type="match status" value="1"/>
</dbReference>
<dbReference type="EMBL" id="CP001739">
    <property type="protein sequence ID" value="ACZ10208.1"/>
    <property type="molecule type" value="Genomic_DNA"/>
</dbReference>
<accession>D1AQE8</accession>
<dbReference type="AlphaFoldDB" id="D1AQE8"/>
<dbReference type="KEGG" id="str:Sterm_3369"/>
<dbReference type="HOGENOM" id="CLU_013442_1_1_0"/>
<dbReference type="Pfam" id="PF00359">
    <property type="entry name" value="PTS_EIIA_2"/>
    <property type="match status" value="1"/>
</dbReference>
<dbReference type="Gene3D" id="1.10.1790.10">
    <property type="entry name" value="PRD domain"/>
    <property type="match status" value="1"/>
</dbReference>
<dbReference type="SUPFAM" id="SSF52794">
    <property type="entry name" value="PTS system IIB component-like"/>
    <property type="match status" value="1"/>
</dbReference>
<dbReference type="STRING" id="526218.Sterm_3369"/>
<dbReference type="Pfam" id="PF08280">
    <property type="entry name" value="HTH_Mga"/>
    <property type="match status" value="1"/>
</dbReference>
<dbReference type="InterPro" id="IPR011608">
    <property type="entry name" value="PRD"/>
</dbReference>
<evidence type="ECO:0000259" key="4">
    <source>
        <dbReference type="PROSITE" id="PS51099"/>
    </source>
</evidence>
<dbReference type="SUPFAM" id="SSF55804">
    <property type="entry name" value="Phoshotransferase/anion transport protein"/>
    <property type="match status" value="1"/>
</dbReference>
<dbReference type="GO" id="GO:0009401">
    <property type="term" value="P:phosphoenolpyruvate-dependent sugar phosphotransferase system"/>
    <property type="evidence" value="ECO:0007669"/>
    <property type="project" value="InterPro"/>
</dbReference>
<protein>
    <submittedName>
        <fullName evidence="6">Transcriptional antiterminator, BglG</fullName>
    </submittedName>
</protein>
<organism evidence="6 7">
    <name type="scientific">Sebaldella termitidis (strain ATCC 33386 / NCTC 11300)</name>
    <dbReference type="NCBI Taxonomy" id="526218"/>
    <lineage>
        <taxon>Bacteria</taxon>
        <taxon>Fusobacteriati</taxon>
        <taxon>Fusobacteriota</taxon>
        <taxon>Fusobacteriia</taxon>
        <taxon>Fusobacteriales</taxon>
        <taxon>Leptotrichiaceae</taxon>
        <taxon>Sebaldella</taxon>
    </lineage>
</organism>
<dbReference type="PROSITE" id="PS51099">
    <property type="entry name" value="PTS_EIIB_TYPE_2"/>
    <property type="match status" value="1"/>
</dbReference>
<reference evidence="7" key="1">
    <citation type="submission" date="2009-09" db="EMBL/GenBank/DDBJ databases">
        <title>The complete chromosome of Sebaldella termitidis ATCC 33386.</title>
        <authorList>
            <consortium name="US DOE Joint Genome Institute (JGI-PGF)"/>
            <person name="Lucas S."/>
            <person name="Copeland A."/>
            <person name="Lapidus A."/>
            <person name="Glavina del Rio T."/>
            <person name="Dalin E."/>
            <person name="Tice H."/>
            <person name="Bruce D."/>
            <person name="Goodwin L."/>
            <person name="Pitluck S."/>
            <person name="Kyrpides N."/>
            <person name="Mavromatis K."/>
            <person name="Ivanova N."/>
            <person name="Mikhailova N."/>
            <person name="Sims D."/>
            <person name="Meincke L."/>
            <person name="Brettin T."/>
            <person name="Detter J.C."/>
            <person name="Han C."/>
            <person name="Larimer F."/>
            <person name="Land M."/>
            <person name="Hauser L."/>
            <person name="Markowitz V."/>
            <person name="Cheng J.F."/>
            <person name="Hugenholtz P."/>
            <person name="Woyke T."/>
            <person name="Wu D."/>
            <person name="Eisen J.A."/>
        </authorList>
    </citation>
    <scope>NUCLEOTIDE SEQUENCE [LARGE SCALE GENOMIC DNA]</scope>
    <source>
        <strain evidence="7">ATCC 33386 / NCTC 11300</strain>
    </source>
</reference>
<dbReference type="PANTHER" id="PTHR30185">
    <property type="entry name" value="CRYPTIC BETA-GLUCOSIDE BGL OPERON ANTITERMINATOR"/>
    <property type="match status" value="1"/>
</dbReference>
<dbReference type="eggNOG" id="COG1762">
    <property type="taxonomic scope" value="Bacteria"/>
</dbReference>
<dbReference type="SUPFAM" id="SSF63520">
    <property type="entry name" value="PTS-regulatory domain, PRD"/>
    <property type="match status" value="1"/>
</dbReference>
<dbReference type="InterPro" id="IPR050661">
    <property type="entry name" value="BglG_antiterminators"/>
</dbReference>
<dbReference type="Gene3D" id="1.10.10.10">
    <property type="entry name" value="Winged helix-like DNA-binding domain superfamily/Winged helix DNA-binding domain"/>
    <property type="match status" value="1"/>
</dbReference>
<evidence type="ECO:0000256" key="2">
    <source>
        <dbReference type="ARBA" id="ARBA00022737"/>
    </source>
</evidence>
<gene>
    <name evidence="6" type="ordered locus">Sterm_3369</name>
</gene>
<dbReference type="InterPro" id="IPR013011">
    <property type="entry name" value="PTS_EIIB_2"/>
</dbReference>
<dbReference type="RefSeq" id="WP_012862790.1">
    <property type="nucleotide sequence ID" value="NC_013517.1"/>
</dbReference>
<keyword evidence="1" id="KW-0808">Transferase</keyword>
<evidence type="ECO:0000313" key="6">
    <source>
        <dbReference type="EMBL" id="ACZ10208.1"/>
    </source>
</evidence>
<feature type="domain" description="PRD" evidence="5">
    <location>
        <begin position="297"/>
        <end position="404"/>
    </location>
</feature>
<evidence type="ECO:0000256" key="1">
    <source>
        <dbReference type="ARBA" id="ARBA00022679"/>
    </source>
</evidence>
<reference evidence="6 7" key="2">
    <citation type="journal article" date="2010" name="Stand. Genomic Sci.">
        <title>Complete genome sequence of Sebaldella termitidis type strain (NCTC 11300).</title>
        <authorList>
            <person name="Harmon-Smith M."/>
            <person name="Celia L."/>
            <person name="Chertkov O."/>
            <person name="Lapidus A."/>
            <person name="Copeland A."/>
            <person name="Glavina Del Rio T."/>
            <person name="Nolan M."/>
            <person name="Lucas S."/>
            <person name="Tice H."/>
            <person name="Cheng J.F."/>
            <person name="Han C."/>
            <person name="Detter J.C."/>
            <person name="Bruce D."/>
            <person name="Goodwin L."/>
            <person name="Pitluck S."/>
            <person name="Pati A."/>
            <person name="Liolios K."/>
            <person name="Ivanova N."/>
            <person name="Mavromatis K."/>
            <person name="Mikhailova N."/>
            <person name="Chen A."/>
            <person name="Palaniappan K."/>
            <person name="Land M."/>
            <person name="Hauser L."/>
            <person name="Chang Y.J."/>
            <person name="Jeffries C.D."/>
            <person name="Brettin T."/>
            <person name="Goker M."/>
            <person name="Beck B."/>
            <person name="Bristow J."/>
            <person name="Eisen J.A."/>
            <person name="Markowitz V."/>
            <person name="Hugenholtz P."/>
            <person name="Kyrpides N.C."/>
            <person name="Klenk H.P."/>
            <person name="Chen F."/>
        </authorList>
    </citation>
    <scope>NUCLEOTIDE SEQUENCE [LARGE SCALE GENOMIC DNA]</scope>
    <source>
        <strain evidence="7">ATCC 33386 / NCTC 11300</strain>
    </source>
</reference>
<dbReference type="CDD" id="cd00211">
    <property type="entry name" value="PTS_IIA_fru"/>
    <property type="match status" value="1"/>
</dbReference>
<dbReference type="PANTHER" id="PTHR30185:SF12">
    <property type="entry name" value="TRANSCRIPTIONAL REGULATOR MANR"/>
    <property type="match status" value="1"/>
</dbReference>
<dbReference type="Pfam" id="PF00874">
    <property type="entry name" value="PRD"/>
    <property type="match status" value="1"/>
</dbReference>
<dbReference type="InterPro" id="IPR036095">
    <property type="entry name" value="PTS_EIIB-like_sf"/>
</dbReference>
<evidence type="ECO:0000313" key="7">
    <source>
        <dbReference type="Proteomes" id="UP000000845"/>
    </source>
</evidence>
<dbReference type="InterPro" id="IPR036388">
    <property type="entry name" value="WH-like_DNA-bd_sf"/>
</dbReference>
<name>D1AQE8_SEBTE</name>